<dbReference type="EMBL" id="OU963867">
    <property type="protein sequence ID" value="CAH0392286.1"/>
    <property type="molecule type" value="Genomic_DNA"/>
</dbReference>
<evidence type="ECO:0000259" key="4">
    <source>
        <dbReference type="PROSITE" id="PS50238"/>
    </source>
</evidence>
<dbReference type="PROSITE" id="PS50238">
    <property type="entry name" value="RHOGAP"/>
    <property type="match status" value="1"/>
</dbReference>
<dbReference type="InterPro" id="IPR000198">
    <property type="entry name" value="RhoGAP_dom"/>
</dbReference>
<feature type="compositionally biased region" description="Acidic residues" evidence="3">
    <location>
        <begin position="534"/>
        <end position="548"/>
    </location>
</feature>
<sequence length="642" mass="73155">FQVQRLTQYEEYLTNLLDDPRTDHDDTTTVRTRVNQAVKRRQEESNFERFQDLFPSDSLRLYDRDVLTMGVQSPDRHLFLLDDLLLVTNSRSNLKEKDRMSELWLTKSAMGDVTKLGRSPDTSFVIGWPSNNVVATFRSAKTPDSDIKKKKSPGRMKIGQIFRRSHSKENPGCLFGLPLTKIVDGDELPRPVMAMLQQIHSKGPFTQGIFRKSANAKLVRDLRDKLDSGEEVIFEHVPVLATAALLKDFLRSLPDPLLVSALYSQWKAALDTPNIHHKLLRLKGVLQQLPRPNYILLSHFVCVLHHIARRSSQNLMSASNLGVCVGPSLLWSNNPHTPDLRTIPALVECLITHCEILLGSQVPQLLGDPRDSGTEESDSLRRDDSSIDSLECSPPPRKDKISLSRDSGLTMSDSQLYTPDEEESSSSSSGYDPAFDQHAKVTTALSMPNEYVRVYGGWEERLNPNFQRQAWFRQRSRRLHSTSKQAEKARNNHLSNNNNSNNTHNHNHQPVMAFSPGEQYYPAREQRNHLEPVEPVEYDDSSTLSDDDCTPHISRSNSRSNEVTTKLRHLPPVHVDTCYVRSRLKQKEDTPAHRSKSLPPPPPYRPPPPVNGRRPITTYHLGDNQRQMYFVPRTFVDEESYV</sequence>
<dbReference type="CDD" id="cd04402">
    <property type="entry name" value="RhoGAP_ARHGAP20"/>
    <property type="match status" value="1"/>
</dbReference>
<gene>
    <name evidence="5" type="ORF">BEMITA_LOCUS10819</name>
</gene>
<keyword evidence="1" id="KW-0343">GTPase activation</keyword>
<dbReference type="SUPFAM" id="SSF48350">
    <property type="entry name" value="GTPase activation domain, GAP"/>
    <property type="match status" value="1"/>
</dbReference>
<feature type="domain" description="Rho-GAP" evidence="4">
    <location>
        <begin position="177"/>
        <end position="358"/>
    </location>
</feature>
<evidence type="ECO:0000313" key="6">
    <source>
        <dbReference type="Proteomes" id="UP001152759"/>
    </source>
</evidence>
<feature type="region of interest" description="Disordered" evidence="3">
    <location>
        <begin position="583"/>
        <end position="617"/>
    </location>
</feature>
<dbReference type="Pfam" id="PF22286">
    <property type="entry name" value="RHG20_PH"/>
    <property type="match status" value="1"/>
</dbReference>
<evidence type="ECO:0000256" key="1">
    <source>
        <dbReference type="ARBA" id="ARBA00022468"/>
    </source>
</evidence>
<dbReference type="AlphaFoldDB" id="A0A9P0AI37"/>
<feature type="compositionally biased region" description="Basic and acidic residues" evidence="3">
    <location>
        <begin position="368"/>
        <end position="385"/>
    </location>
</feature>
<feature type="non-terminal residue" evidence="5">
    <location>
        <position position="642"/>
    </location>
</feature>
<dbReference type="GO" id="GO:0005096">
    <property type="term" value="F:GTPase activator activity"/>
    <property type="evidence" value="ECO:0007669"/>
    <property type="project" value="UniProtKB-KW"/>
</dbReference>
<feature type="region of interest" description="Disordered" evidence="3">
    <location>
        <begin position="529"/>
        <end position="568"/>
    </location>
</feature>
<dbReference type="InterPro" id="IPR008936">
    <property type="entry name" value="Rho_GTPase_activation_prot"/>
</dbReference>
<feature type="compositionally biased region" description="Polar residues" evidence="3">
    <location>
        <begin position="404"/>
        <end position="417"/>
    </location>
</feature>
<dbReference type="PANTHER" id="PTHR23179">
    <property type="entry name" value="T-CELL ACTIVATION RHO GTPASE ACTIVATING PROTEIN-RELATED"/>
    <property type="match status" value="1"/>
</dbReference>
<reference evidence="5" key="1">
    <citation type="submission" date="2021-12" db="EMBL/GenBank/DDBJ databases">
        <authorList>
            <person name="King R."/>
        </authorList>
    </citation>
    <scope>NUCLEOTIDE SEQUENCE</scope>
</reference>
<dbReference type="InterPro" id="IPR047887">
    <property type="entry name" value="ARHGAP20_PH"/>
</dbReference>
<feature type="region of interest" description="Disordered" evidence="3">
    <location>
        <begin position="476"/>
        <end position="514"/>
    </location>
</feature>
<dbReference type="Pfam" id="PF00620">
    <property type="entry name" value="RhoGAP"/>
    <property type="match status" value="1"/>
</dbReference>
<keyword evidence="2" id="KW-0597">Phosphoprotein</keyword>
<evidence type="ECO:0000256" key="2">
    <source>
        <dbReference type="ARBA" id="ARBA00022553"/>
    </source>
</evidence>
<feature type="compositionally biased region" description="Pro residues" evidence="3">
    <location>
        <begin position="598"/>
        <end position="610"/>
    </location>
</feature>
<evidence type="ECO:0000256" key="3">
    <source>
        <dbReference type="SAM" id="MobiDB-lite"/>
    </source>
</evidence>
<proteinExistence type="predicted"/>
<accession>A0A9P0AI37</accession>
<evidence type="ECO:0000313" key="5">
    <source>
        <dbReference type="EMBL" id="CAH0392286.1"/>
    </source>
</evidence>
<name>A0A9P0AI37_BEMTA</name>
<dbReference type="Proteomes" id="UP001152759">
    <property type="component" value="Chromosome 6"/>
</dbReference>
<dbReference type="GO" id="GO:0007165">
    <property type="term" value="P:signal transduction"/>
    <property type="evidence" value="ECO:0007669"/>
    <property type="project" value="InterPro"/>
</dbReference>
<dbReference type="Gene3D" id="1.10.555.10">
    <property type="entry name" value="Rho GTPase activation protein"/>
    <property type="match status" value="1"/>
</dbReference>
<organism evidence="5 6">
    <name type="scientific">Bemisia tabaci</name>
    <name type="common">Sweetpotato whitefly</name>
    <name type="synonym">Aleurodes tabaci</name>
    <dbReference type="NCBI Taxonomy" id="7038"/>
    <lineage>
        <taxon>Eukaryota</taxon>
        <taxon>Metazoa</taxon>
        <taxon>Ecdysozoa</taxon>
        <taxon>Arthropoda</taxon>
        <taxon>Hexapoda</taxon>
        <taxon>Insecta</taxon>
        <taxon>Pterygota</taxon>
        <taxon>Neoptera</taxon>
        <taxon>Paraneoptera</taxon>
        <taxon>Hemiptera</taxon>
        <taxon>Sternorrhyncha</taxon>
        <taxon>Aleyrodoidea</taxon>
        <taxon>Aleyrodidae</taxon>
        <taxon>Aleyrodinae</taxon>
        <taxon>Bemisia</taxon>
    </lineage>
</organism>
<dbReference type="InterPro" id="IPR047886">
    <property type="entry name" value="ARHGAP20-like_RhoGAP"/>
</dbReference>
<protein>
    <recommendedName>
        <fullName evidence="4">Rho-GAP domain-containing protein</fullName>
    </recommendedName>
</protein>
<feature type="compositionally biased region" description="Low complexity" evidence="3">
    <location>
        <begin position="492"/>
        <end position="504"/>
    </location>
</feature>
<dbReference type="GO" id="GO:0035023">
    <property type="term" value="P:regulation of Rho protein signal transduction"/>
    <property type="evidence" value="ECO:0007669"/>
    <property type="project" value="InterPro"/>
</dbReference>
<dbReference type="SMART" id="SM00324">
    <property type="entry name" value="RhoGAP"/>
    <property type="match status" value="1"/>
</dbReference>
<dbReference type="PANTHER" id="PTHR23179:SF3">
    <property type="entry name" value="RHO GTPASE-ACTIVATING PROTEIN 20"/>
    <property type="match status" value="1"/>
</dbReference>
<feature type="compositionally biased region" description="Polar residues" evidence="3">
    <location>
        <begin position="553"/>
        <end position="564"/>
    </location>
</feature>
<feature type="region of interest" description="Disordered" evidence="3">
    <location>
        <begin position="365"/>
        <end position="434"/>
    </location>
</feature>
<keyword evidence="6" id="KW-1185">Reference proteome</keyword>